<feature type="transmembrane region" description="Helical" evidence="5">
    <location>
        <begin position="322"/>
        <end position="343"/>
    </location>
</feature>
<feature type="chain" id="PRO_5043788610" description="Ig-like domain-containing protein" evidence="6">
    <location>
        <begin position="19"/>
        <end position="403"/>
    </location>
</feature>
<dbReference type="GO" id="GO:0005615">
    <property type="term" value="C:extracellular space"/>
    <property type="evidence" value="ECO:0007669"/>
    <property type="project" value="TreeGrafter"/>
</dbReference>
<dbReference type="InterPro" id="IPR036179">
    <property type="entry name" value="Ig-like_dom_sf"/>
</dbReference>
<proteinExistence type="inferred from homology"/>
<dbReference type="InterPro" id="IPR011162">
    <property type="entry name" value="MHC_I/II-like_Ag-recog"/>
</dbReference>
<dbReference type="PANTHER" id="PTHR16675:SF193">
    <property type="entry name" value="LOC571647 PROTEIN-RELATED"/>
    <property type="match status" value="1"/>
</dbReference>
<dbReference type="PANTHER" id="PTHR16675">
    <property type="entry name" value="MHC CLASS I-RELATED"/>
    <property type="match status" value="1"/>
</dbReference>
<dbReference type="GO" id="GO:0006955">
    <property type="term" value="P:immune response"/>
    <property type="evidence" value="ECO:0007669"/>
    <property type="project" value="TreeGrafter"/>
</dbReference>
<dbReference type="InterPro" id="IPR003006">
    <property type="entry name" value="Ig/MHC_CS"/>
</dbReference>
<feature type="region of interest" description="Disordered" evidence="4">
    <location>
        <begin position="354"/>
        <end position="403"/>
    </location>
</feature>
<dbReference type="InterPro" id="IPR013783">
    <property type="entry name" value="Ig-like_fold"/>
</dbReference>
<dbReference type="GO" id="GO:0009897">
    <property type="term" value="C:external side of plasma membrane"/>
    <property type="evidence" value="ECO:0007669"/>
    <property type="project" value="TreeGrafter"/>
</dbReference>
<evidence type="ECO:0000256" key="4">
    <source>
        <dbReference type="SAM" id="MobiDB-lite"/>
    </source>
</evidence>
<feature type="domain" description="Ig-like" evidence="7">
    <location>
        <begin position="215"/>
        <end position="308"/>
    </location>
</feature>
<evidence type="ECO:0000256" key="5">
    <source>
        <dbReference type="SAM" id="Phobius"/>
    </source>
</evidence>
<keyword evidence="5" id="KW-1133">Transmembrane helix</keyword>
<dbReference type="EMBL" id="JBCEZU010000123">
    <property type="protein sequence ID" value="KAK9527123.1"/>
    <property type="molecule type" value="Genomic_DNA"/>
</dbReference>
<reference evidence="8 9" key="1">
    <citation type="journal article" date="2024" name="Genome Biol. Evol.">
        <title>Chromosome-level genome assembly of the viviparous eelpout Zoarces viviparus.</title>
        <authorList>
            <person name="Fuhrmann N."/>
            <person name="Brasseur M.V."/>
            <person name="Bakowski C.E."/>
            <person name="Podsiadlowski L."/>
            <person name="Prost S."/>
            <person name="Krehenwinkel H."/>
            <person name="Mayer C."/>
        </authorList>
    </citation>
    <scope>NUCLEOTIDE SEQUENCE [LARGE SCALE GENOMIC DNA]</scope>
    <source>
        <strain evidence="8">NO-MEL_2022_Ind0_liver</strain>
    </source>
</reference>
<keyword evidence="6" id="KW-0732">Signal</keyword>
<comment type="caution">
    <text evidence="8">The sequence shown here is derived from an EMBL/GenBank/DDBJ whole genome shotgun (WGS) entry which is preliminary data.</text>
</comment>
<keyword evidence="5" id="KW-0812">Transmembrane</keyword>
<dbReference type="Pfam" id="PF00129">
    <property type="entry name" value="MHC_I"/>
    <property type="match status" value="1"/>
</dbReference>
<evidence type="ECO:0000256" key="3">
    <source>
        <dbReference type="RuleBase" id="RU004439"/>
    </source>
</evidence>
<dbReference type="PROSITE" id="PS50835">
    <property type="entry name" value="IG_LIKE"/>
    <property type="match status" value="1"/>
</dbReference>
<dbReference type="InterPro" id="IPR007110">
    <property type="entry name" value="Ig-like_dom"/>
</dbReference>
<evidence type="ECO:0000256" key="1">
    <source>
        <dbReference type="ARBA" id="ARBA00023180"/>
    </source>
</evidence>
<keyword evidence="2" id="KW-0393">Immunoglobulin domain</keyword>
<dbReference type="InterPro" id="IPR011161">
    <property type="entry name" value="MHC_I-like_Ag-recog"/>
</dbReference>
<keyword evidence="9" id="KW-1185">Reference proteome</keyword>
<evidence type="ECO:0000256" key="2">
    <source>
        <dbReference type="ARBA" id="ARBA00023319"/>
    </source>
</evidence>
<evidence type="ECO:0000259" key="7">
    <source>
        <dbReference type="PROSITE" id="PS50835"/>
    </source>
</evidence>
<evidence type="ECO:0000313" key="9">
    <source>
        <dbReference type="Proteomes" id="UP001488805"/>
    </source>
</evidence>
<dbReference type="PROSITE" id="PS00290">
    <property type="entry name" value="IG_MHC"/>
    <property type="match status" value="1"/>
</dbReference>
<feature type="compositionally biased region" description="Basic and acidic residues" evidence="4">
    <location>
        <begin position="382"/>
        <end position="394"/>
    </location>
</feature>
<dbReference type="Proteomes" id="UP001488805">
    <property type="component" value="Unassembled WGS sequence"/>
</dbReference>
<name>A0AAW1EXW8_ZOAVI</name>
<organism evidence="8 9">
    <name type="scientific">Zoarces viviparus</name>
    <name type="common">Viviparous eelpout</name>
    <name type="synonym">Blennius viviparus</name>
    <dbReference type="NCBI Taxonomy" id="48416"/>
    <lineage>
        <taxon>Eukaryota</taxon>
        <taxon>Metazoa</taxon>
        <taxon>Chordata</taxon>
        <taxon>Craniata</taxon>
        <taxon>Vertebrata</taxon>
        <taxon>Euteleostomi</taxon>
        <taxon>Actinopterygii</taxon>
        <taxon>Neopterygii</taxon>
        <taxon>Teleostei</taxon>
        <taxon>Neoteleostei</taxon>
        <taxon>Acanthomorphata</taxon>
        <taxon>Eupercaria</taxon>
        <taxon>Perciformes</taxon>
        <taxon>Cottioidei</taxon>
        <taxon>Zoarcales</taxon>
        <taxon>Zoarcidae</taxon>
        <taxon>Zoarcinae</taxon>
        <taxon>Zoarces</taxon>
    </lineage>
</organism>
<dbReference type="Gene3D" id="2.60.40.10">
    <property type="entry name" value="Immunoglobulins"/>
    <property type="match status" value="1"/>
</dbReference>
<dbReference type="SUPFAM" id="SSF54452">
    <property type="entry name" value="MHC antigen-recognition domain"/>
    <property type="match status" value="1"/>
</dbReference>
<dbReference type="InterPro" id="IPR001039">
    <property type="entry name" value="MHC_I_a_a1/a2"/>
</dbReference>
<comment type="similarity">
    <text evidence="3">Belongs to the MHC class I family.</text>
</comment>
<keyword evidence="1" id="KW-0325">Glycoprotein</keyword>
<evidence type="ECO:0000256" key="6">
    <source>
        <dbReference type="SAM" id="SignalP"/>
    </source>
</evidence>
<protein>
    <recommendedName>
        <fullName evidence="7">Ig-like domain-containing protein</fullName>
    </recommendedName>
</protein>
<evidence type="ECO:0000313" key="8">
    <source>
        <dbReference type="EMBL" id="KAK9527123.1"/>
    </source>
</evidence>
<dbReference type="Pfam" id="PF07654">
    <property type="entry name" value="C1-set"/>
    <property type="match status" value="1"/>
</dbReference>
<dbReference type="SMART" id="SM00407">
    <property type="entry name" value="IGc1"/>
    <property type="match status" value="1"/>
</dbReference>
<dbReference type="InterPro" id="IPR050208">
    <property type="entry name" value="MHC_class-I_related"/>
</dbReference>
<dbReference type="Gene3D" id="3.30.500.10">
    <property type="entry name" value="MHC class I-like antigen recognition-like"/>
    <property type="match status" value="1"/>
</dbReference>
<accession>A0AAW1EXW8</accession>
<dbReference type="SUPFAM" id="SSF48726">
    <property type="entry name" value="Immunoglobulin"/>
    <property type="match status" value="1"/>
</dbReference>
<dbReference type="FunFam" id="3.30.500.10:FF:000005">
    <property type="entry name" value="MHC class I antigen ZKA transcript variant 1"/>
    <property type="match status" value="1"/>
</dbReference>
<dbReference type="PRINTS" id="PR01638">
    <property type="entry name" value="MHCCLASSI"/>
</dbReference>
<dbReference type="InterPro" id="IPR037055">
    <property type="entry name" value="MHC_I-like_Ag-recog_sf"/>
</dbReference>
<dbReference type="AlphaFoldDB" id="A0AAW1EXW8"/>
<feature type="signal peptide" evidence="6">
    <location>
        <begin position="1"/>
        <end position="18"/>
    </location>
</feature>
<keyword evidence="5" id="KW-0472">Membrane</keyword>
<sequence>MSPVSLLVLLGTILTVNCETHSLSYIYTAFSQKPVGLPGLHEFTAMGLLDNNMIDYFDSDNQVKVPKQTWMEKQLDSDYWAKGTQSRQSKQQWFKVNINILMERMRQNESVPHNHVLQWRHGCEGDMQPDGTIKFTRGVDMYSYDGNDFLSFDDDHGVWVAPVVEAQQTKRKWDGVQVLKEYTKGYLEKECMDWMQKFMRYQTEQQVAASKAVPPKVYVFKKNANVEANVILTCLATGFYPKDIVLWIKRNGRILSQGDGLRSTGTRPNGDDTFQRRDSVEILRSDASKYTCEVIHEATRVHEKREWDHELPPDNGGAVSGAIAGVLVLLLVASVGGILIFLYKKGRLCGPLKKGGSDPSMNSNDSEKKLQPSPASSSDQSLDNKDSAERHILMEEVNEEVNA</sequence>
<gene>
    <name evidence="8" type="ORF">VZT92_015783</name>
</gene>
<dbReference type="InterPro" id="IPR003597">
    <property type="entry name" value="Ig_C1-set"/>
</dbReference>